<dbReference type="InterPro" id="IPR020568">
    <property type="entry name" value="Ribosomal_Su5_D2-typ_SF"/>
</dbReference>
<dbReference type="InterPro" id="IPR004424">
    <property type="entry name" value="IspE"/>
</dbReference>
<dbReference type="InterPro" id="IPR006204">
    <property type="entry name" value="GHMP_kinase_N_dom"/>
</dbReference>
<evidence type="ECO:0000259" key="11">
    <source>
        <dbReference type="Pfam" id="PF08544"/>
    </source>
</evidence>
<dbReference type="GO" id="GO:0050515">
    <property type="term" value="F:4-(cytidine 5'-diphospho)-2-C-methyl-D-erythritol kinase activity"/>
    <property type="evidence" value="ECO:0007669"/>
    <property type="project" value="UniProtKB-UniRule"/>
</dbReference>
<dbReference type="AlphaFoldDB" id="A0A833H2A1"/>
<dbReference type="EC" id="2.7.1.148" evidence="2 9"/>
<evidence type="ECO:0000313" key="12">
    <source>
        <dbReference type="EMBL" id="KAB2933184.1"/>
    </source>
</evidence>
<evidence type="ECO:0000259" key="10">
    <source>
        <dbReference type="Pfam" id="PF00288"/>
    </source>
</evidence>
<dbReference type="InterPro" id="IPR013750">
    <property type="entry name" value="GHMP_kinase_C_dom"/>
</dbReference>
<dbReference type="Gene3D" id="3.30.70.890">
    <property type="entry name" value="GHMP kinase, C-terminal domain"/>
    <property type="match status" value="1"/>
</dbReference>
<keyword evidence="9" id="KW-0414">Isoprene biosynthesis</keyword>
<dbReference type="EMBL" id="WBUI01000006">
    <property type="protein sequence ID" value="KAB2933184.1"/>
    <property type="molecule type" value="Genomic_DNA"/>
</dbReference>
<keyword evidence="5 9" id="KW-0547">Nucleotide-binding</keyword>
<feature type="active site" evidence="9">
    <location>
        <position position="12"/>
    </location>
</feature>
<dbReference type="GO" id="GO:0016114">
    <property type="term" value="P:terpenoid biosynthetic process"/>
    <property type="evidence" value="ECO:0007669"/>
    <property type="project" value="InterPro"/>
</dbReference>
<feature type="active site" evidence="9">
    <location>
        <position position="147"/>
    </location>
</feature>
<dbReference type="HAMAP" id="MF_00061">
    <property type="entry name" value="IspE"/>
    <property type="match status" value="1"/>
</dbReference>
<feature type="binding site" evidence="9">
    <location>
        <begin position="107"/>
        <end position="117"/>
    </location>
    <ligand>
        <name>ATP</name>
        <dbReference type="ChEBI" id="CHEBI:30616"/>
    </ligand>
</feature>
<comment type="caution">
    <text evidence="12">The sequence shown here is derived from an EMBL/GenBank/DDBJ whole genome shotgun (WGS) entry which is preliminary data.</text>
</comment>
<evidence type="ECO:0000256" key="4">
    <source>
        <dbReference type="ARBA" id="ARBA00022679"/>
    </source>
</evidence>
<comment type="function">
    <text evidence="9">Catalyzes the phosphorylation of the position 2 hydroxy group of 4-diphosphocytidyl-2C-methyl-D-erythritol.</text>
</comment>
<evidence type="ECO:0000256" key="7">
    <source>
        <dbReference type="ARBA" id="ARBA00022840"/>
    </source>
</evidence>
<keyword evidence="7 9" id="KW-0067">ATP-binding</keyword>
<accession>A0A833H2A1</accession>
<feature type="domain" description="GHMP kinase C-terminal" evidence="11">
    <location>
        <begin position="222"/>
        <end position="295"/>
    </location>
</feature>
<evidence type="ECO:0000256" key="9">
    <source>
        <dbReference type="HAMAP-Rule" id="MF_00061"/>
    </source>
</evidence>
<organism evidence="12 13">
    <name type="scientific">Leptonema illini</name>
    <dbReference type="NCBI Taxonomy" id="183"/>
    <lineage>
        <taxon>Bacteria</taxon>
        <taxon>Pseudomonadati</taxon>
        <taxon>Spirochaetota</taxon>
        <taxon>Spirochaetia</taxon>
        <taxon>Leptospirales</taxon>
        <taxon>Leptospiraceae</taxon>
        <taxon>Leptonema</taxon>
    </lineage>
</organism>
<feature type="domain" description="GHMP kinase N-terminal" evidence="10">
    <location>
        <begin position="79"/>
        <end position="152"/>
    </location>
</feature>
<dbReference type="UniPathway" id="UPA00056">
    <property type="reaction ID" value="UER00094"/>
</dbReference>
<dbReference type="Pfam" id="PF00288">
    <property type="entry name" value="GHMP_kinases_N"/>
    <property type="match status" value="1"/>
</dbReference>
<protein>
    <recommendedName>
        <fullName evidence="3 9">4-diphosphocytidyl-2-C-methyl-D-erythritol kinase</fullName>
        <shortName evidence="9">CMK</shortName>
        <ecNumber evidence="2 9">2.7.1.148</ecNumber>
    </recommendedName>
    <alternativeName>
        <fullName evidence="8 9">4-(cytidine-5'-diphospho)-2-C-methyl-D-erythritol kinase</fullName>
    </alternativeName>
</protein>
<comment type="similarity">
    <text evidence="1 9">Belongs to the GHMP kinase family. IspE subfamily.</text>
</comment>
<gene>
    <name evidence="9" type="primary">ispE</name>
    <name evidence="12" type="ORF">F9K24_07500</name>
</gene>
<evidence type="ECO:0000256" key="3">
    <source>
        <dbReference type="ARBA" id="ARBA00017473"/>
    </source>
</evidence>
<dbReference type="Proteomes" id="UP000460298">
    <property type="component" value="Unassembled WGS sequence"/>
</dbReference>
<evidence type="ECO:0000256" key="8">
    <source>
        <dbReference type="ARBA" id="ARBA00032554"/>
    </source>
</evidence>
<keyword evidence="6 9" id="KW-0418">Kinase</keyword>
<dbReference type="GO" id="GO:0005524">
    <property type="term" value="F:ATP binding"/>
    <property type="evidence" value="ECO:0007669"/>
    <property type="project" value="UniProtKB-UniRule"/>
</dbReference>
<evidence type="ECO:0000256" key="5">
    <source>
        <dbReference type="ARBA" id="ARBA00022741"/>
    </source>
</evidence>
<evidence type="ECO:0000256" key="2">
    <source>
        <dbReference type="ARBA" id="ARBA00012052"/>
    </source>
</evidence>
<reference evidence="12 13" key="1">
    <citation type="submission" date="2019-10" db="EMBL/GenBank/DDBJ databases">
        <title>Extracellular Electron Transfer in a Candidatus Methanoperedens spp. Enrichment Culture.</title>
        <authorList>
            <person name="Berger S."/>
            <person name="Rangel Shaw D."/>
            <person name="Berben T."/>
            <person name="In 'T Zandt M."/>
            <person name="Frank J."/>
            <person name="Reimann J."/>
            <person name="Jetten M.S.M."/>
            <person name="Welte C.U."/>
        </authorList>
    </citation>
    <scope>NUCLEOTIDE SEQUENCE [LARGE SCALE GENOMIC DNA]</scope>
    <source>
        <strain evidence="12">SB12</strain>
    </source>
</reference>
<dbReference type="InterPro" id="IPR036554">
    <property type="entry name" value="GHMP_kinase_C_sf"/>
</dbReference>
<dbReference type="Gene3D" id="3.30.230.10">
    <property type="match status" value="1"/>
</dbReference>
<dbReference type="SUPFAM" id="SSF54211">
    <property type="entry name" value="Ribosomal protein S5 domain 2-like"/>
    <property type="match status" value="1"/>
</dbReference>
<evidence type="ECO:0000256" key="1">
    <source>
        <dbReference type="ARBA" id="ARBA00009684"/>
    </source>
</evidence>
<comment type="pathway">
    <text evidence="9">Isoprenoid biosynthesis; isopentenyl diphosphate biosynthesis via DXP pathway; isopentenyl diphosphate from 1-deoxy-D-xylulose 5-phosphate: step 3/6.</text>
</comment>
<dbReference type="InterPro" id="IPR014721">
    <property type="entry name" value="Ribsml_uS5_D2-typ_fold_subgr"/>
</dbReference>
<dbReference type="GO" id="GO:0019288">
    <property type="term" value="P:isopentenyl diphosphate biosynthetic process, methylerythritol 4-phosphate pathway"/>
    <property type="evidence" value="ECO:0007669"/>
    <property type="project" value="UniProtKB-UniRule"/>
</dbReference>
<comment type="catalytic activity">
    <reaction evidence="9">
        <text>4-CDP-2-C-methyl-D-erythritol + ATP = 4-CDP-2-C-methyl-D-erythritol 2-phosphate + ADP + H(+)</text>
        <dbReference type="Rhea" id="RHEA:18437"/>
        <dbReference type="ChEBI" id="CHEBI:15378"/>
        <dbReference type="ChEBI" id="CHEBI:30616"/>
        <dbReference type="ChEBI" id="CHEBI:57823"/>
        <dbReference type="ChEBI" id="CHEBI:57919"/>
        <dbReference type="ChEBI" id="CHEBI:456216"/>
        <dbReference type="EC" id="2.7.1.148"/>
    </reaction>
</comment>
<dbReference type="PANTHER" id="PTHR43527">
    <property type="entry name" value="4-DIPHOSPHOCYTIDYL-2-C-METHYL-D-ERYTHRITOL KINASE, CHLOROPLASTIC"/>
    <property type="match status" value="1"/>
</dbReference>
<dbReference type="PIRSF" id="PIRSF010376">
    <property type="entry name" value="IspE"/>
    <property type="match status" value="1"/>
</dbReference>
<sequence length="306" mass="33745">MSSSKTLLCPAKINLGLAVPFRRPDGYHEIESLFLPIDFCDELTVTPADSLHLRTENLIELSTRSDFEAVSERGDPEKNLLMRLMSAINRDRAEPLRFELFLRKRIPSGAGLGGGSSNAGILLRYLIEVGLLDRSHAFELARSHGADIPFFLDARPSAVTGIGEIIEPISQEKDHARLKSIRGVLMLSDVVVPTKNAYSELKRPLQPTSQSKAGSSPGRAYQALLEGDAKALSQIGNDFEEVVFRLHPELAGVKDALLDCGAFYASMSGSGSAIFGLYDRMQEDERLAFLRQRFPAYRAVPFGFFL</sequence>
<dbReference type="SUPFAM" id="SSF55060">
    <property type="entry name" value="GHMP Kinase, C-terminal domain"/>
    <property type="match status" value="1"/>
</dbReference>
<dbReference type="Pfam" id="PF08544">
    <property type="entry name" value="GHMP_kinases_C"/>
    <property type="match status" value="1"/>
</dbReference>
<dbReference type="PANTHER" id="PTHR43527:SF2">
    <property type="entry name" value="4-DIPHOSPHOCYTIDYL-2-C-METHYL-D-ERYTHRITOL KINASE, CHLOROPLASTIC"/>
    <property type="match status" value="1"/>
</dbReference>
<name>A0A833H2A1_9LEPT</name>
<evidence type="ECO:0000313" key="13">
    <source>
        <dbReference type="Proteomes" id="UP000460298"/>
    </source>
</evidence>
<evidence type="ECO:0000256" key="6">
    <source>
        <dbReference type="ARBA" id="ARBA00022777"/>
    </source>
</evidence>
<keyword evidence="4 9" id="KW-0808">Transferase</keyword>
<proteinExistence type="inferred from homology"/>